<comment type="caution">
    <text evidence="1">The sequence shown here is derived from an EMBL/GenBank/DDBJ whole genome shotgun (WGS) entry which is preliminary data.</text>
</comment>
<gene>
    <name evidence="1" type="ORF">CCMSSC00406_0003390</name>
</gene>
<dbReference type="Proteomes" id="UP000824881">
    <property type="component" value="Unassembled WGS sequence"/>
</dbReference>
<proteinExistence type="predicted"/>
<reference evidence="1 2" key="1">
    <citation type="journal article" date="2021" name="Appl. Environ. Microbiol.">
        <title>Genetic linkage and physical mapping for an oyster mushroom Pleurotus cornucopiae and QTL analysis for the trait cap color.</title>
        <authorList>
            <person name="Zhang Y."/>
            <person name="Gao W."/>
            <person name="Sonnenberg A."/>
            <person name="Chen Q."/>
            <person name="Zhang J."/>
            <person name="Huang C."/>
        </authorList>
    </citation>
    <scope>NUCLEOTIDE SEQUENCE [LARGE SCALE GENOMIC DNA]</scope>
    <source>
        <strain evidence="1">CCMSSC00406</strain>
    </source>
</reference>
<name>A0ACB7J8V1_PLECO</name>
<dbReference type="EMBL" id="WQMT02000002">
    <property type="protein sequence ID" value="KAG9226937.1"/>
    <property type="molecule type" value="Genomic_DNA"/>
</dbReference>
<keyword evidence="2" id="KW-1185">Reference proteome</keyword>
<evidence type="ECO:0000313" key="1">
    <source>
        <dbReference type="EMBL" id="KAG9226937.1"/>
    </source>
</evidence>
<sequence length="624" mass="67520">MVQESSLTSPAHVIELTSTPDSKITKVNLSPGRAEVTRVYKLTLEAGVNQVRISGLLDRIDRDSLRVEGRGAAIIHDVSIAPTPPAAPAAPADPEIASTLFKEHKHIANKVRRCKDVSAFLEKSLRSTELTPADYTQLSMIVQAYEDQSSRIDVQLVDLEEELENTRLSRDEARGRTPRAQAADRLGLTATIGISAEKGGEAEIGLIYAVPDVSWEASYDIRVNMQSKDAPFSIRYKAAISQLSGEDWDNVRLTLDTVSPTFGLAVPSLGPYRLTEKFNELIMPPAVMTMPGMSMGPTVIACPASRSRSRSSSSRRSRRSRSPAYRYPRHIVSDGPTPMQHATIPTPNFGGLSTTYDVPGLISVPNNAQAHTVTIAELALDAQFSWLVVPKIDLRAHLKARVKNVSEYALVAGPASVYIDGSFVAKSRIPAVNPQETFECPLGVDPSIRTTYAPLSKKASSSGLINKTTTTTYHRQATIRNTKPVAIQNLKILDRVPVSENAQIVVKLLSPALSPPPPPAPAPTKVEKVPSSGSSSAGGILDKAKGYQFKGLKSFSTLSEASSLLKVSEDVFAQWEGEEEGEVGTGRDGRLSWVCAIPSQGKVSVELRWEESRPVGMKLVEGAR</sequence>
<accession>A0ACB7J8V1</accession>
<organism evidence="1 2">
    <name type="scientific">Pleurotus cornucopiae</name>
    <name type="common">Cornucopia mushroom</name>
    <dbReference type="NCBI Taxonomy" id="5321"/>
    <lineage>
        <taxon>Eukaryota</taxon>
        <taxon>Fungi</taxon>
        <taxon>Dikarya</taxon>
        <taxon>Basidiomycota</taxon>
        <taxon>Agaricomycotina</taxon>
        <taxon>Agaricomycetes</taxon>
        <taxon>Agaricomycetidae</taxon>
        <taxon>Agaricales</taxon>
        <taxon>Pleurotineae</taxon>
        <taxon>Pleurotaceae</taxon>
        <taxon>Pleurotus</taxon>
    </lineage>
</organism>
<evidence type="ECO:0000313" key="2">
    <source>
        <dbReference type="Proteomes" id="UP000824881"/>
    </source>
</evidence>
<protein>
    <submittedName>
        <fullName evidence="1">Uncharacterized protein</fullName>
    </submittedName>
</protein>